<evidence type="ECO:0000313" key="2">
    <source>
        <dbReference type="Proteomes" id="UP000198666"/>
    </source>
</evidence>
<dbReference type="Proteomes" id="UP000198666">
    <property type="component" value="Unassembled WGS sequence"/>
</dbReference>
<dbReference type="AlphaFoldDB" id="A0A1G6T1Y8"/>
<gene>
    <name evidence="1" type="ORF">SAMN05421663_10810</name>
</gene>
<accession>A0A1G6T1Y8</accession>
<dbReference type="STRING" id="361279.SAMN05421663_10810"/>
<protein>
    <submittedName>
        <fullName evidence="1">Uncharacterized protein</fullName>
    </submittedName>
</protein>
<organism evidence="1 2">
    <name type="scientific">Terribacillus halophilus</name>
    <dbReference type="NCBI Taxonomy" id="361279"/>
    <lineage>
        <taxon>Bacteria</taxon>
        <taxon>Bacillati</taxon>
        <taxon>Bacillota</taxon>
        <taxon>Bacilli</taxon>
        <taxon>Bacillales</taxon>
        <taxon>Bacillaceae</taxon>
        <taxon>Terribacillus</taxon>
    </lineage>
</organism>
<evidence type="ECO:0000313" key="1">
    <source>
        <dbReference type="EMBL" id="SDD23011.1"/>
    </source>
</evidence>
<reference evidence="2" key="1">
    <citation type="submission" date="2016-10" db="EMBL/GenBank/DDBJ databases">
        <authorList>
            <person name="Varghese N."/>
            <person name="Submissions S."/>
        </authorList>
    </citation>
    <scope>NUCLEOTIDE SEQUENCE [LARGE SCALE GENOMIC DNA]</scope>
    <source>
        <strain evidence="2">DSM 21620</strain>
    </source>
</reference>
<name>A0A1G6T1Y8_9BACI</name>
<sequence>MVFLILFAIFAVVIPITLLVIRKQKSTTSIEHLTKSTEQAKTDVRNYINANRNNDGS</sequence>
<keyword evidence="2" id="KW-1185">Reference proteome</keyword>
<proteinExistence type="predicted"/>
<dbReference type="EMBL" id="FMZB01000008">
    <property type="protein sequence ID" value="SDD23011.1"/>
    <property type="molecule type" value="Genomic_DNA"/>
</dbReference>